<dbReference type="PANTHER" id="PTHR43191:SF2">
    <property type="entry name" value="RRNA METHYLTRANSFERASE 3, MITOCHONDRIAL"/>
    <property type="match status" value="1"/>
</dbReference>
<keyword evidence="3" id="KW-0808">Transferase</keyword>
<dbReference type="PANTHER" id="PTHR43191">
    <property type="entry name" value="RRNA METHYLTRANSFERASE 3"/>
    <property type="match status" value="1"/>
</dbReference>
<organism evidence="6 7">
    <name type="scientific">Candidatus Cryptobacteroides merdipullorum</name>
    <dbReference type="NCBI Taxonomy" id="2840771"/>
    <lineage>
        <taxon>Bacteria</taxon>
        <taxon>Pseudomonadati</taxon>
        <taxon>Bacteroidota</taxon>
        <taxon>Bacteroidia</taxon>
        <taxon>Bacteroidales</taxon>
        <taxon>Candidatus Cryptobacteroides</taxon>
    </lineage>
</organism>
<name>A0A9D1GPN5_9BACT</name>
<accession>A0A9D1GPN5</accession>
<evidence type="ECO:0000256" key="2">
    <source>
        <dbReference type="ARBA" id="ARBA00022603"/>
    </source>
</evidence>
<gene>
    <name evidence="6" type="ORF">IAC35_07860</name>
</gene>
<reference evidence="6" key="2">
    <citation type="journal article" date="2021" name="PeerJ">
        <title>Extensive microbial diversity within the chicken gut microbiome revealed by metagenomics and culture.</title>
        <authorList>
            <person name="Gilroy R."/>
            <person name="Ravi A."/>
            <person name="Getino M."/>
            <person name="Pursley I."/>
            <person name="Horton D.L."/>
            <person name="Alikhan N.F."/>
            <person name="Baker D."/>
            <person name="Gharbi K."/>
            <person name="Hall N."/>
            <person name="Watson M."/>
            <person name="Adriaenssens E.M."/>
            <person name="Foster-Nyarko E."/>
            <person name="Jarju S."/>
            <person name="Secka A."/>
            <person name="Antonio M."/>
            <person name="Oren A."/>
            <person name="Chaudhuri R.R."/>
            <person name="La Ragione R."/>
            <person name="Hildebrand F."/>
            <person name="Pallen M.J."/>
        </authorList>
    </citation>
    <scope>NUCLEOTIDE SEQUENCE</scope>
    <source>
        <strain evidence="6">ChiHecec2B26-709</strain>
    </source>
</reference>
<keyword evidence="2 6" id="KW-0489">Methyltransferase</keyword>
<dbReference type="Pfam" id="PF00588">
    <property type="entry name" value="SpoU_methylase"/>
    <property type="match status" value="1"/>
</dbReference>
<dbReference type="InterPro" id="IPR053888">
    <property type="entry name" value="MRM3-like_sub_bind"/>
</dbReference>
<dbReference type="Gene3D" id="3.40.1280.10">
    <property type="match status" value="1"/>
</dbReference>
<protein>
    <submittedName>
        <fullName evidence="6">RNA methyltransferase</fullName>
    </submittedName>
</protein>
<evidence type="ECO:0000259" key="4">
    <source>
        <dbReference type="Pfam" id="PF00588"/>
    </source>
</evidence>
<reference evidence="6" key="1">
    <citation type="submission" date="2020-10" db="EMBL/GenBank/DDBJ databases">
        <authorList>
            <person name="Gilroy R."/>
        </authorList>
    </citation>
    <scope>NUCLEOTIDE SEQUENCE</scope>
    <source>
        <strain evidence="6">ChiHecec2B26-709</strain>
    </source>
</reference>
<dbReference type="Gene3D" id="3.30.1330.30">
    <property type="match status" value="1"/>
</dbReference>
<dbReference type="SUPFAM" id="SSF55315">
    <property type="entry name" value="L30e-like"/>
    <property type="match status" value="1"/>
</dbReference>
<dbReference type="AlphaFoldDB" id="A0A9D1GPN5"/>
<feature type="domain" description="tRNA/rRNA methyltransferase SpoU type" evidence="4">
    <location>
        <begin position="120"/>
        <end position="260"/>
    </location>
</feature>
<evidence type="ECO:0000313" key="6">
    <source>
        <dbReference type="EMBL" id="HIT47751.1"/>
    </source>
</evidence>
<dbReference type="Proteomes" id="UP000886881">
    <property type="component" value="Unassembled WGS sequence"/>
</dbReference>
<dbReference type="CDD" id="cd18104">
    <property type="entry name" value="SpoU-like_RNA-MTase"/>
    <property type="match status" value="1"/>
</dbReference>
<dbReference type="InterPro" id="IPR051259">
    <property type="entry name" value="rRNA_Methyltransferase"/>
</dbReference>
<evidence type="ECO:0000259" key="5">
    <source>
        <dbReference type="Pfam" id="PF22435"/>
    </source>
</evidence>
<dbReference type="Pfam" id="PF22435">
    <property type="entry name" value="MRM3-like_sub_bind"/>
    <property type="match status" value="1"/>
</dbReference>
<dbReference type="GO" id="GO:0032259">
    <property type="term" value="P:methylation"/>
    <property type="evidence" value="ECO:0007669"/>
    <property type="project" value="UniProtKB-KW"/>
</dbReference>
<dbReference type="GO" id="GO:0003723">
    <property type="term" value="F:RNA binding"/>
    <property type="evidence" value="ECO:0007669"/>
    <property type="project" value="InterPro"/>
</dbReference>
<evidence type="ECO:0000313" key="7">
    <source>
        <dbReference type="Proteomes" id="UP000886881"/>
    </source>
</evidence>
<comment type="caution">
    <text evidence="6">The sequence shown here is derived from an EMBL/GenBank/DDBJ whole genome shotgun (WGS) entry which is preliminary data.</text>
</comment>
<dbReference type="InterPro" id="IPR029026">
    <property type="entry name" value="tRNA_m1G_MTases_N"/>
</dbReference>
<evidence type="ECO:0000256" key="1">
    <source>
        <dbReference type="ARBA" id="ARBA00007228"/>
    </source>
</evidence>
<dbReference type="InterPro" id="IPR029028">
    <property type="entry name" value="Alpha/beta_knot_MTases"/>
</dbReference>
<dbReference type="InterPro" id="IPR029064">
    <property type="entry name" value="Ribosomal_eL30-like_sf"/>
</dbReference>
<dbReference type="EMBL" id="DVLC01000140">
    <property type="protein sequence ID" value="HIT47751.1"/>
    <property type="molecule type" value="Genomic_DNA"/>
</dbReference>
<proteinExistence type="inferred from homology"/>
<dbReference type="InterPro" id="IPR001537">
    <property type="entry name" value="SpoU_MeTrfase"/>
</dbReference>
<feature type="domain" description="MRM3-like substrate binding" evidence="5">
    <location>
        <begin position="11"/>
        <end position="101"/>
    </location>
</feature>
<dbReference type="GO" id="GO:0006396">
    <property type="term" value="P:RNA processing"/>
    <property type="evidence" value="ECO:0007669"/>
    <property type="project" value="InterPro"/>
</dbReference>
<dbReference type="GO" id="GO:0008173">
    <property type="term" value="F:RNA methyltransferase activity"/>
    <property type="evidence" value="ECO:0007669"/>
    <property type="project" value="InterPro"/>
</dbReference>
<dbReference type="SUPFAM" id="SSF75217">
    <property type="entry name" value="alpha/beta knot"/>
    <property type="match status" value="1"/>
</dbReference>
<sequence length="269" mass="29136">MRTEVITSAQNPKIRRLLALQQKSSERRDSGLFVLEGVRETVRCLSAGYEADSLFVCPEILADVAAVRGLAGSVPPGRVFEVTKELYSKIAYRGGTEGLIAEVRTKECTLDMLQLPDNPLVLVTESVEKPGNVGAMLRSCDAAGADAMIICGSSHTDLYNPNLIRASLGAVFTVPCAVCSTSEAVAFLRGHDIRILTAQLQDSSLYYDCDMRRGTALVMGTEATGLSDEWRAAADAHIRIPMLGRLDSLNVSVSAAVLLYEAVRQRRKE</sequence>
<comment type="similarity">
    <text evidence="1">Belongs to the class IV-like SAM-binding methyltransferase superfamily. RNA methyltransferase TrmH family.</text>
</comment>
<evidence type="ECO:0000256" key="3">
    <source>
        <dbReference type="ARBA" id="ARBA00022679"/>
    </source>
</evidence>